<organism evidence="1 2">
    <name type="scientific">Urbifossiella limnaea</name>
    <dbReference type="NCBI Taxonomy" id="2528023"/>
    <lineage>
        <taxon>Bacteria</taxon>
        <taxon>Pseudomonadati</taxon>
        <taxon>Planctomycetota</taxon>
        <taxon>Planctomycetia</taxon>
        <taxon>Gemmatales</taxon>
        <taxon>Gemmataceae</taxon>
        <taxon>Urbifossiella</taxon>
    </lineage>
</organism>
<dbReference type="KEGG" id="uli:ETAA1_53010"/>
<dbReference type="Proteomes" id="UP000319576">
    <property type="component" value="Chromosome"/>
</dbReference>
<dbReference type="AlphaFoldDB" id="A0A517Y0L9"/>
<proteinExistence type="predicted"/>
<keyword evidence="2" id="KW-1185">Reference proteome</keyword>
<dbReference type="RefSeq" id="WP_145243469.1">
    <property type="nucleotide sequence ID" value="NZ_CP036273.1"/>
</dbReference>
<reference evidence="1 2" key="1">
    <citation type="submission" date="2019-02" db="EMBL/GenBank/DDBJ databases">
        <title>Deep-cultivation of Planctomycetes and their phenomic and genomic characterization uncovers novel biology.</title>
        <authorList>
            <person name="Wiegand S."/>
            <person name="Jogler M."/>
            <person name="Boedeker C."/>
            <person name="Pinto D."/>
            <person name="Vollmers J."/>
            <person name="Rivas-Marin E."/>
            <person name="Kohn T."/>
            <person name="Peeters S.H."/>
            <person name="Heuer A."/>
            <person name="Rast P."/>
            <person name="Oberbeckmann S."/>
            <person name="Bunk B."/>
            <person name="Jeske O."/>
            <person name="Meyerdierks A."/>
            <person name="Storesund J.E."/>
            <person name="Kallscheuer N."/>
            <person name="Luecker S."/>
            <person name="Lage O.M."/>
            <person name="Pohl T."/>
            <person name="Merkel B.J."/>
            <person name="Hornburger P."/>
            <person name="Mueller R.-W."/>
            <person name="Bruemmer F."/>
            <person name="Labrenz M."/>
            <person name="Spormann A.M."/>
            <person name="Op den Camp H."/>
            <person name="Overmann J."/>
            <person name="Amann R."/>
            <person name="Jetten M.S.M."/>
            <person name="Mascher T."/>
            <person name="Medema M.H."/>
            <person name="Devos D.P."/>
            <person name="Kaster A.-K."/>
            <person name="Ovreas L."/>
            <person name="Rohde M."/>
            <person name="Galperin M.Y."/>
            <person name="Jogler C."/>
        </authorList>
    </citation>
    <scope>NUCLEOTIDE SEQUENCE [LARGE SCALE GENOMIC DNA]</scope>
    <source>
        <strain evidence="1 2">ETA_A1</strain>
    </source>
</reference>
<evidence type="ECO:0000313" key="2">
    <source>
        <dbReference type="Proteomes" id="UP000319576"/>
    </source>
</evidence>
<name>A0A517Y0L9_9BACT</name>
<protein>
    <submittedName>
        <fullName evidence="1">Uncharacterized protein</fullName>
    </submittedName>
</protein>
<sequence length="114" mass="13266">MKVSGWKDTSSDVDGNTYGLRLRFEDRDRVFGRRRPKAVFLLLGNASYRIPLLPGFWNECPEFRDNAEQPTRRLLGLLNLLCWKKRKPPKFELVHLGKDRFRLHPEPVTAGGDD</sequence>
<evidence type="ECO:0000313" key="1">
    <source>
        <dbReference type="EMBL" id="QDU23306.1"/>
    </source>
</evidence>
<dbReference type="EMBL" id="CP036273">
    <property type="protein sequence ID" value="QDU23306.1"/>
    <property type="molecule type" value="Genomic_DNA"/>
</dbReference>
<accession>A0A517Y0L9</accession>
<dbReference type="OrthoDB" id="7064642at2"/>
<gene>
    <name evidence="1" type="ORF">ETAA1_53010</name>
</gene>